<dbReference type="GO" id="GO:0000155">
    <property type="term" value="F:phosphorelay sensor kinase activity"/>
    <property type="evidence" value="ECO:0007669"/>
    <property type="project" value="InterPro"/>
</dbReference>
<evidence type="ECO:0000256" key="5">
    <source>
        <dbReference type="ARBA" id="ARBA00022777"/>
    </source>
</evidence>
<dbReference type="InterPro" id="IPR003661">
    <property type="entry name" value="HisK_dim/P_dom"/>
</dbReference>
<dbReference type="SUPFAM" id="SSF63829">
    <property type="entry name" value="Calcium-dependent phosphotriesterase"/>
    <property type="match status" value="1"/>
</dbReference>
<dbReference type="SMART" id="SM00388">
    <property type="entry name" value="HisKA"/>
    <property type="match status" value="1"/>
</dbReference>
<keyword evidence="6" id="KW-0805">Transcription regulation</keyword>
<comment type="caution">
    <text evidence="15">The sequence shown here is derived from an EMBL/GenBank/DDBJ whole genome shotgun (WGS) entry which is preliminary data.</text>
</comment>
<feature type="signal peptide" evidence="11">
    <location>
        <begin position="1"/>
        <end position="19"/>
    </location>
</feature>
<evidence type="ECO:0000256" key="8">
    <source>
        <dbReference type="ARBA" id="ARBA00023163"/>
    </source>
</evidence>
<keyword evidence="10" id="KW-0812">Transmembrane</keyword>
<proteinExistence type="predicted"/>
<dbReference type="InterPro" id="IPR015943">
    <property type="entry name" value="WD40/YVTN_repeat-like_dom_sf"/>
</dbReference>
<dbReference type="InterPro" id="IPR011123">
    <property type="entry name" value="Y_Y_Y"/>
</dbReference>
<evidence type="ECO:0000313" key="15">
    <source>
        <dbReference type="EMBL" id="RHB36393.1"/>
    </source>
</evidence>
<sequence>MHKNILIILALCCIFSLHAEEKKENASYFFHNLTINDGLSHADANTVVQDSKGYIWIGTYSGLDRYDGYRLKSFYNELSYINKSYLNRISDISIDKTGKLWLATFLGIQLFNPYLESYIPIKIRNETPKDSEHEIKKILYVDNSHLFIIDNRQKIALYKILNENTLSREPFSLDANCYSLFKDTQQNTWISTDKGIWRLNSQNQLMHIFLPQLNNRIDYTFIDHHNNLLAGGNSGLFYFTCNTDTINHSDNYELKNGTNIPLNSSFATITHITESTHGDYWVSTLKGLFHILRKKDEFHTETIYAGDYPNSLNSDYINGLLIDKSNNLFIASYGAGISILDLNKKPFHIIQRIPFTPNTLSEKIVRAVVEDKNDLWIGTNSMGLNRYNLLTDQFTIYQPNPGNGLRSGSIRALAIDKDDYLWVGHTKGIDMLPLNNKNSVSFLNGQIVTSFPETEVSSIAVDCFNQIWVGTWFNGLCRIYKDSKGKYQTEILRQSKPDYPAFTPERILTVYADSIRPEILFSSGEKLTRIFLNEDGTVNKTLIYQANNNKQHSLSSNFICSIEREDDSTLWIGCIGGGLNKVTLLNDGNYEAQSFFDKEGLKLKDVECLQKDGQGNIWLAGNGIVRYHPETNTFKPYTIDNTYTNSYKVGASYKGKSGNIYFGGINGLIYFNSKEIAENPFLAQPEISAISINNQLAEVQKENRLLPQSITYLEQIKLHYNQNNFTLFFTPLHYANPGNCKFRYRLLGYDKEWNVIEGNNPYASYANLPYGDYIFELQAANNDGLWNNEIRTLKILITPPWWLSLPSKIIYGILILACLIIIYYYLLRWVGLKKQLEFKNMEEKKNEEMHQLQLQFFTNISHEFRTPLTLILGTVEQMSLNKAERGRKEYINILSKNAQRLMRLVNELMDFRKAETGSFHLIVQEKYINDYLEMITNEFHSLAQTNEIHFEIYMDKQYEKVWFDPQLIEKIFLNLLNNAFKYTKKGGYIEVKVLSEIKRYKSAFANSYTIDSGFNGNKYFYICIKDDGIGISKDSIDKVFNRYYQIEDSEHDPHLGSGVGLALVKSLILLHKGRLTVYSERDKGSEFIVAIPCEYNDYLEEERTLISQTPAILTQHFSGADTYTETESKLSLVNKANLHILLVEDNDDVRHFLSQSLSEAYNIREAINGVDALAKIEEDKPDLIISDLMMPQMDGNKLCSRLKENSITSTIPFIMLTAKDTLDARIEGLNSGADAYLSKPVSIQLLLSTIQNLLTQQKRIKEHLSSNYLSTAIDDTMQMKDKDFYDQLILVIESNIANIDLDVDFISKELSLSRTKLYQRVKDLTGKPIMELVRSIRLRKATQIMVEEDISIQEIITKIGIQSQSYFTSSFKKEFGKTPTQFLKELKGNPTDTNS</sequence>
<dbReference type="Pfam" id="PF07494">
    <property type="entry name" value="Reg_prop"/>
    <property type="match status" value="1"/>
</dbReference>
<dbReference type="PROSITE" id="PS50110">
    <property type="entry name" value="RESPONSE_REGULATORY"/>
    <property type="match status" value="1"/>
</dbReference>
<dbReference type="PROSITE" id="PS01124">
    <property type="entry name" value="HTH_ARAC_FAMILY_2"/>
    <property type="match status" value="1"/>
</dbReference>
<keyword evidence="4" id="KW-0808">Transferase</keyword>
<evidence type="ECO:0000259" key="12">
    <source>
        <dbReference type="PROSITE" id="PS01124"/>
    </source>
</evidence>
<dbReference type="EMBL" id="QSGO01000004">
    <property type="protein sequence ID" value="RHB36393.1"/>
    <property type="molecule type" value="Genomic_DNA"/>
</dbReference>
<dbReference type="Gene3D" id="2.60.40.10">
    <property type="entry name" value="Immunoglobulins"/>
    <property type="match status" value="1"/>
</dbReference>
<feature type="modified residue" description="4-aspartylphosphate" evidence="9">
    <location>
        <position position="1187"/>
    </location>
</feature>
<dbReference type="InterPro" id="IPR011006">
    <property type="entry name" value="CheY-like_superfamily"/>
</dbReference>
<dbReference type="SUPFAM" id="SSF55874">
    <property type="entry name" value="ATPase domain of HSP90 chaperone/DNA topoisomerase II/histidine kinase"/>
    <property type="match status" value="1"/>
</dbReference>
<keyword evidence="10" id="KW-0472">Membrane</keyword>
<keyword evidence="5" id="KW-0418">Kinase</keyword>
<name>A0A413VS51_9BACE</name>
<dbReference type="PROSITE" id="PS50109">
    <property type="entry name" value="HIS_KIN"/>
    <property type="match status" value="1"/>
</dbReference>
<evidence type="ECO:0000256" key="9">
    <source>
        <dbReference type="PROSITE-ProRule" id="PRU00169"/>
    </source>
</evidence>
<dbReference type="Gene3D" id="3.40.50.2300">
    <property type="match status" value="1"/>
</dbReference>
<evidence type="ECO:0000256" key="7">
    <source>
        <dbReference type="ARBA" id="ARBA00023125"/>
    </source>
</evidence>
<dbReference type="Gene3D" id="1.10.287.130">
    <property type="match status" value="1"/>
</dbReference>
<dbReference type="InterPro" id="IPR004358">
    <property type="entry name" value="Sig_transdc_His_kin-like_C"/>
</dbReference>
<keyword evidence="10" id="KW-1133">Transmembrane helix</keyword>
<evidence type="ECO:0000256" key="4">
    <source>
        <dbReference type="ARBA" id="ARBA00022679"/>
    </source>
</evidence>
<dbReference type="PRINTS" id="PR00344">
    <property type="entry name" value="BCTRLSENSOR"/>
</dbReference>
<feature type="chain" id="PRO_5019253767" description="histidine kinase" evidence="11">
    <location>
        <begin position="20"/>
        <end position="1395"/>
    </location>
</feature>
<dbReference type="InterPro" id="IPR003594">
    <property type="entry name" value="HATPase_dom"/>
</dbReference>
<feature type="transmembrane region" description="Helical" evidence="10">
    <location>
        <begin position="809"/>
        <end position="827"/>
    </location>
</feature>
<dbReference type="SUPFAM" id="SSF50998">
    <property type="entry name" value="Quinoprotein alcohol dehydrogenase-like"/>
    <property type="match status" value="1"/>
</dbReference>
<dbReference type="InterPro" id="IPR036097">
    <property type="entry name" value="HisK_dim/P_sf"/>
</dbReference>
<dbReference type="SUPFAM" id="SSF46689">
    <property type="entry name" value="Homeodomain-like"/>
    <property type="match status" value="1"/>
</dbReference>
<dbReference type="PANTHER" id="PTHR43547">
    <property type="entry name" value="TWO-COMPONENT HISTIDINE KINASE"/>
    <property type="match status" value="1"/>
</dbReference>
<evidence type="ECO:0000313" key="16">
    <source>
        <dbReference type="Proteomes" id="UP000284379"/>
    </source>
</evidence>
<protein>
    <recommendedName>
        <fullName evidence="2">histidine kinase</fullName>
        <ecNumber evidence="2">2.7.13.3</ecNumber>
    </recommendedName>
</protein>
<dbReference type="SMART" id="SM00387">
    <property type="entry name" value="HATPase_c"/>
    <property type="match status" value="1"/>
</dbReference>
<dbReference type="InterPro" id="IPR018062">
    <property type="entry name" value="HTH_AraC-typ_CS"/>
</dbReference>
<dbReference type="FunFam" id="1.10.287.130:FF:000045">
    <property type="entry name" value="Two-component system sensor histidine kinase/response regulator"/>
    <property type="match status" value="1"/>
</dbReference>
<dbReference type="Gene3D" id="3.30.565.10">
    <property type="entry name" value="Histidine kinase-like ATPase, C-terminal domain"/>
    <property type="match status" value="1"/>
</dbReference>
<feature type="domain" description="Histidine kinase" evidence="13">
    <location>
        <begin position="859"/>
        <end position="1095"/>
    </location>
</feature>
<evidence type="ECO:0000256" key="6">
    <source>
        <dbReference type="ARBA" id="ARBA00023015"/>
    </source>
</evidence>
<dbReference type="Pfam" id="PF12833">
    <property type="entry name" value="HTH_18"/>
    <property type="match status" value="1"/>
</dbReference>
<keyword evidence="11" id="KW-0732">Signal</keyword>
<dbReference type="GO" id="GO:0043565">
    <property type="term" value="F:sequence-specific DNA binding"/>
    <property type="evidence" value="ECO:0007669"/>
    <property type="project" value="InterPro"/>
</dbReference>
<evidence type="ECO:0000256" key="1">
    <source>
        <dbReference type="ARBA" id="ARBA00000085"/>
    </source>
</evidence>
<dbReference type="SMART" id="SM00448">
    <property type="entry name" value="REC"/>
    <property type="match status" value="1"/>
</dbReference>
<evidence type="ECO:0000256" key="3">
    <source>
        <dbReference type="ARBA" id="ARBA00022553"/>
    </source>
</evidence>
<dbReference type="PROSITE" id="PS00041">
    <property type="entry name" value="HTH_ARAC_FAMILY_1"/>
    <property type="match status" value="1"/>
</dbReference>
<dbReference type="InterPro" id="IPR011047">
    <property type="entry name" value="Quinoprotein_ADH-like_sf"/>
</dbReference>
<dbReference type="SMART" id="SM00342">
    <property type="entry name" value="HTH_ARAC"/>
    <property type="match status" value="1"/>
</dbReference>
<organism evidence="15 16">
    <name type="scientific">Bacteroides nordii</name>
    <dbReference type="NCBI Taxonomy" id="291645"/>
    <lineage>
        <taxon>Bacteria</taxon>
        <taxon>Pseudomonadati</taxon>
        <taxon>Bacteroidota</taxon>
        <taxon>Bacteroidia</taxon>
        <taxon>Bacteroidales</taxon>
        <taxon>Bacteroidaceae</taxon>
        <taxon>Bacteroides</taxon>
    </lineage>
</organism>
<dbReference type="InterPro" id="IPR036890">
    <property type="entry name" value="HATPase_C_sf"/>
</dbReference>
<comment type="catalytic activity">
    <reaction evidence="1">
        <text>ATP + protein L-histidine = ADP + protein N-phospho-L-histidine.</text>
        <dbReference type="EC" id="2.7.13.3"/>
    </reaction>
</comment>
<evidence type="ECO:0000256" key="2">
    <source>
        <dbReference type="ARBA" id="ARBA00012438"/>
    </source>
</evidence>
<keyword evidence="3 9" id="KW-0597">Phosphoprotein</keyword>
<dbReference type="EC" id="2.7.13.3" evidence="2"/>
<dbReference type="Pfam" id="PF07495">
    <property type="entry name" value="Y_Y_Y"/>
    <property type="match status" value="1"/>
</dbReference>
<evidence type="ECO:0000256" key="10">
    <source>
        <dbReference type="SAM" id="Phobius"/>
    </source>
</evidence>
<dbReference type="InterPro" id="IPR009057">
    <property type="entry name" value="Homeodomain-like_sf"/>
</dbReference>
<dbReference type="Gene3D" id="2.130.10.10">
    <property type="entry name" value="YVTN repeat-like/Quinoprotein amine dehydrogenase"/>
    <property type="match status" value="2"/>
</dbReference>
<dbReference type="FunFam" id="3.30.565.10:FF:000006">
    <property type="entry name" value="Sensor histidine kinase WalK"/>
    <property type="match status" value="1"/>
</dbReference>
<dbReference type="FunFam" id="2.60.40.10:FF:000791">
    <property type="entry name" value="Two-component system sensor histidine kinase/response regulator"/>
    <property type="match status" value="1"/>
</dbReference>
<dbReference type="Proteomes" id="UP000284379">
    <property type="component" value="Unassembled WGS sequence"/>
</dbReference>
<accession>A0A413VS51</accession>
<dbReference type="Pfam" id="PF00512">
    <property type="entry name" value="HisKA"/>
    <property type="match status" value="1"/>
</dbReference>
<dbReference type="SUPFAM" id="SSF52172">
    <property type="entry name" value="CheY-like"/>
    <property type="match status" value="1"/>
</dbReference>
<dbReference type="PANTHER" id="PTHR43547:SF2">
    <property type="entry name" value="HYBRID SIGNAL TRANSDUCTION HISTIDINE KINASE C"/>
    <property type="match status" value="1"/>
</dbReference>
<evidence type="ECO:0000259" key="13">
    <source>
        <dbReference type="PROSITE" id="PS50109"/>
    </source>
</evidence>
<dbReference type="InterPro" id="IPR011110">
    <property type="entry name" value="Reg_prop"/>
</dbReference>
<dbReference type="Pfam" id="PF02518">
    <property type="entry name" value="HATPase_c"/>
    <property type="match status" value="1"/>
</dbReference>
<dbReference type="Gene3D" id="1.10.10.60">
    <property type="entry name" value="Homeodomain-like"/>
    <property type="match status" value="1"/>
</dbReference>
<dbReference type="Pfam" id="PF00072">
    <property type="entry name" value="Response_reg"/>
    <property type="match status" value="1"/>
</dbReference>
<gene>
    <name evidence="15" type="ORF">DW888_07070</name>
</gene>
<dbReference type="CDD" id="cd17574">
    <property type="entry name" value="REC_OmpR"/>
    <property type="match status" value="1"/>
</dbReference>
<reference evidence="15 16" key="1">
    <citation type="submission" date="2018-08" db="EMBL/GenBank/DDBJ databases">
        <title>A genome reference for cultivated species of the human gut microbiota.</title>
        <authorList>
            <person name="Zou Y."/>
            <person name="Xue W."/>
            <person name="Luo G."/>
        </authorList>
    </citation>
    <scope>NUCLEOTIDE SEQUENCE [LARGE SCALE GENOMIC DNA]</scope>
    <source>
        <strain evidence="15 16">AM40-30BH</strain>
    </source>
</reference>
<dbReference type="InterPro" id="IPR001789">
    <property type="entry name" value="Sig_transdc_resp-reg_receiver"/>
</dbReference>
<evidence type="ECO:0000256" key="11">
    <source>
        <dbReference type="SAM" id="SignalP"/>
    </source>
</evidence>
<dbReference type="SUPFAM" id="SSF47384">
    <property type="entry name" value="Homodimeric domain of signal transducing histidine kinase"/>
    <property type="match status" value="1"/>
</dbReference>
<dbReference type="InterPro" id="IPR018060">
    <property type="entry name" value="HTH_AraC"/>
</dbReference>
<feature type="domain" description="Response regulatory" evidence="14">
    <location>
        <begin position="1139"/>
        <end position="1254"/>
    </location>
</feature>
<dbReference type="CDD" id="cd00082">
    <property type="entry name" value="HisKA"/>
    <property type="match status" value="1"/>
</dbReference>
<keyword evidence="7" id="KW-0238">DNA-binding</keyword>
<dbReference type="RefSeq" id="WP_122201174.1">
    <property type="nucleotide sequence ID" value="NZ_CABJFV010000004.1"/>
</dbReference>
<dbReference type="InterPro" id="IPR013783">
    <property type="entry name" value="Ig-like_fold"/>
</dbReference>
<keyword evidence="8" id="KW-0804">Transcription</keyword>
<evidence type="ECO:0000259" key="14">
    <source>
        <dbReference type="PROSITE" id="PS50110"/>
    </source>
</evidence>
<feature type="domain" description="HTH araC/xylS-type" evidence="12">
    <location>
        <begin position="1286"/>
        <end position="1385"/>
    </location>
</feature>
<dbReference type="GO" id="GO:0003700">
    <property type="term" value="F:DNA-binding transcription factor activity"/>
    <property type="evidence" value="ECO:0007669"/>
    <property type="project" value="InterPro"/>
</dbReference>
<dbReference type="InterPro" id="IPR005467">
    <property type="entry name" value="His_kinase_dom"/>
</dbReference>